<sequence length="317" mass="35543">MKERKLSDLDLLPDETVKKLEEKGIVTVEDFIYADPKYLSEVTGMSERDVEDIQEELRNIDVEFETLEKLERKRRRITTGSSALDEILGGGVPCGELTEFAGPFGSGKSQIVFQLCVNVQLPEEEGGLESKAIFIDTEGTVSPGRIKGMAEALGLDPGEALRNVFVTQVRSVEEQMRAAEEAHKLCEREDIGLVVIDSLTAHFRAEYSKLGDVSERQARLMKHVDQLRNLAMDHDVAVVFTNQVHVDIEAATKGKGRRYEPVGGTIVAHQATHRIMLRRAKGEVRIARIIDSPYLPQREAAFRITEEGIRDVEFPER</sequence>
<name>A0A832T9Z4_9EURY</name>
<evidence type="ECO:0000256" key="6">
    <source>
        <dbReference type="PIRNR" id="PIRNR005856"/>
    </source>
</evidence>
<keyword evidence="5 6" id="KW-0233">DNA recombination</keyword>
<evidence type="ECO:0000313" key="10">
    <source>
        <dbReference type="Proteomes" id="UP000619545"/>
    </source>
</evidence>
<dbReference type="GO" id="GO:0006310">
    <property type="term" value="P:DNA recombination"/>
    <property type="evidence" value="ECO:0007669"/>
    <property type="project" value="UniProtKB-KW"/>
</dbReference>
<dbReference type="GO" id="GO:0005524">
    <property type="term" value="F:ATP binding"/>
    <property type="evidence" value="ECO:0007669"/>
    <property type="project" value="UniProtKB-KW"/>
</dbReference>
<dbReference type="Gene3D" id="3.40.50.300">
    <property type="entry name" value="P-loop containing nucleotide triphosphate hydrolases"/>
    <property type="match status" value="1"/>
</dbReference>
<gene>
    <name evidence="9" type="primary">radA</name>
    <name evidence="9" type="ORF">HA336_03220</name>
</gene>
<keyword evidence="4 6" id="KW-0238">DNA-binding</keyword>
<evidence type="ECO:0000259" key="7">
    <source>
        <dbReference type="PROSITE" id="PS50162"/>
    </source>
</evidence>
<dbReference type="SUPFAM" id="SSF47794">
    <property type="entry name" value="Rad51 N-terminal domain-like"/>
    <property type="match status" value="1"/>
</dbReference>
<keyword evidence="1" id="KW-0547">Nucleotide-binding</keyword>
<dbReference type="SMART" id="SM00382">
    <property type="entry name" value="AAA"/>
    <property type="match status" value="1"/>
</dbReference>
<dbReference type="RefSeq" id="WP_011019810.1">
    <property type="nucleotide sequence ID" value="NZ_DUJS01000003.1"/>
</dbReference>
<protein>
    <recommendedName>
        <fullName evidence="6">DNA repair and recombination protein RadA</fullName>
    </recommendedName>
</protein>
<keyword evidence="3" id="KW-0067">ATP-binding</keyword>
<dbReference type="InterPro" id="IPR020587">
    <property type="entry name" value="RecA_monomer-monomer_interface"/>
</dbReference>
<evidence type="ECO:0000313" key="9">
    <source>
        <dbReference type="EMBL" id="HII70226.1"/>
    </source>
</evidence>
<dbReference type="GeneID" id="1478037"/>
<dbReference type="GO" id="GO:0006281">
    <property type="term" value="P:DNA repair"/>
    <property type="evidence" value="ECO:0007669"/>
    <property type="project" value="InterPro"/>
</dbReference>
<evidence type="ECO:0000256" key="3">
    <source>
        <dbReference type="ARBA" id="ARBA00022840"/>
    </source>
</evidence>
<feature type="domain" description="RecA family profile 2" evidence="8">
    <location>
        <begin position="261"/>
        <end position="311"/>
    </location>
</feature>
<evidence type="ECO:0000259" key="8">
    <source>
        <dbReference type="PROSITE" id="PS50163"/>
    </source>
</evidence>
<dbReference type="PROSITE" id="PS50162">
    <property type="entry name" value="RECA_2"/>
    <property type="match status" value="1"/>
</dbReference>
<dbReference type="SUPFAM" id="SSF52540">
    <property type="entry name" value="P-loop containing nucleoside triphosphate hydrolases"/>
    <property type="match status" value="1"/>
</dbReference>
<dbReference type="PIRSF" id="PIRSF005856">
    <property type="entry name" value="Rad51"/>
    <property type="match status" value="1"/>
</dbReference>
<dbReference type="Gene3D" id="1.10.150.20">
    <property type="entry name" value="5' to 3' exonuclease, C-terminal subdomain"/>
    <property type="match status" value="1"/>
</dbReference>
<dbReference type="OMA" id="EMRICKI"/>
<dbReference type="NCBIfam" id="NF003301">
    <property type="entry name" value="PRK04301.1"/>
    <property type="match status" value="1"/>
</dbReference>
<dbReference type="InterPro" id="IPR016467">
    <property type="entry name" value="DNA_recomb/repair_RecA-like"/>
</dbReference>
<dbReference type="PANTHER" id="PTHR22942">
    <property type="entry name" value="RECA/RAD51/RADA DNA STRAND-PAIRING FAMILY MEMBER"/>
    <property type="match status" value="1"/>
</dbReference>
<evidence type="ECO:0000256" key="4">
    <source>
        <dbReference type="ARBA" id="ARBA00023125"/>
    </source>
</evidence>
<dbReference type="InterPro" id="IPR003593">
    <property type="entry name" value="AAA+_ATPase"/>
</dbReference>
<dbReference type="PANTHER" id="PTHR22942:SF30">
    <property type="entry name" value="MEIOTIC RECOMBINATION PROTEIN DMC1_LIM15 HOMOLOG"/>
    <property type="match status" value="1"/>
</dbReference>
<dbReference type="InterPro" id="IPR010995">
    <property type="entry name" value="DNA_repair_Rad51/TF_NusA_a-hlx"/>
</dbReference>
<evidence type="ECO:0000256" key="2">
    <source>
        <dbReference type="ARBA" id="ARBA00022763"/>
    </source>
</evidence>
<accession>A0A832T9Z4</accession>
<evidence type="ECO:0000256" key="1">
    <source>
        <dbReference type="ARBA" id="ARBA00022741"/>
    </source>
</evidence>
<dbReference type="AlphaFoldDB" id="A0A832T9Z4"/>
<proteinExistence type="inferred from homology"/>
<reference evidence="9" key="1">
    <citation type="journal article" date="2020" name="bioRxiv">
        <title>A rank-normalized archaeal taxonomy based on genome phylogeny resolves widespread incomplete and uneven classifications.</title>
        <authorList>
            <person name="Rinke C."/>
            <person name="Chuvochina M."/>
            <person name="Mussig A.J."/>
            <person name="Chaumeil P.-A."/>
            <person name="Waite D.W."/>
            <person name="Whitman W.B."/>
            <person name="Parks D.H."/>
            <person name="Hugenholtz P."/>
        </authorList>
    </citation>
    <scope>NUCLEOTIDE SEQUENCE</scope>
    <source>
        <strain evidence="9">UBA8853</strain>
    </source>
</reference>
<dbReference type="EMBL" id="DUJS01000003">
    <property type="protein sequence ID" value="HII70226.1"/>
    <property type="molecule type" value="Genomic_DNA"/>
</dbReference>
<dbReference type="InterPro" id="IPR020588">
    <property type="entry name" value="RecA_ATP-bd"/>
</dbReference>
<organism evidence="9 10">
    <name type="scientific">Methanopyrus kandleri</name>
    <dbReference type="NCBI Taxonomy" id="2320"/>
    <lineage>
        <taxon>Archaea</taxon>
        <taxon>Methanobacteriati</taxon>
        <taxon>Methanobacteriota</taxon>
        <taxon>Methanomada group</taxon>
        <taxon>Methanopyri</taxon>
        <taxon>Methanopyrales</taxon>
        <taxon>Methanopyraceae</taxon>
        <taxon>Methanopyrus</taxon>
    </lineage>
</organism>
<dbReference type="InterPro" id="IPR027417">
    <property type="entry name" value="P-loop_NTPase"/>
</dbReference>
<dbReference type="GO" id="GO:0003677">
    <property type="term" value="F:DNA binding"/>
    <property type="evidence" value="ECO:0007669"/>
    <property type="project" value="UniProtKB-KW"/>
</dbReference>
<dbReference type="Proteomes" id="UP000619545">
    <property type="component" value="Unassembled WGS sequence"/>
</dbReference>
<dbReference type="GO" id="GO:0140664">
    <property type="term" value="F:ATP-dependent DNA damage sensor activity"/>
    <property type="evidence" value="ECO:0007669"/>
    <property type="project" value="InterPro"/>
</dbReference>
<comment type="caution">
    <text evidence="9">The sequence shown here is derived from an EMBL/GenBank/DDBJ whole genome shotgun (WGS) entry which is preliminary data.</text>
</comment>
<dbReference type="InterPro" id="IPR013632">
    <property type="entry name" value="Rad51_C"/>
</dbReference>
<evidence type="ECO:0000256" key="5">
    <source>
        <dbReference type="ARBA" id="ARBA00023172"/>
    </source>
</evidence>
<keyword evidence="2 6" id="KW-0227">DNA damage</keyword>
<comment type="similarity">
    <text evidence="6">Belongs to the eukaryotic RecA-like protein family.</text>
</comment>
<comment type="function">
    <text evidence="6">Involved in DNA repair and in homologous recombination. Binds and assemble on single-stranded DNA to form a nucleoprotein filament. Hydrolyzes ATP in a ssDNA-dependent manner and promotes DNA strand exchange between homologous DNA molecules.</text>
</comment>
<dbReference type="Pfam" id="PF08423">
    <property type="entry name" value="Rad51"/>
    <property type="match status" value="1"/>
</dbReference>
<dbReference type="PROSITE" id="PS50163">
    <property type="entry name" value="RECA_3"/>
    <property type="match status" value="1"/>
</dbReference>
<feature type="domain" description="RecA family profile 1" evidence="7">
    <location>
        <begin position="73"/>
        <end position="244"/>
    </location>
</feature>
<dbReference type="Pfam" id="PF14520">
    <property type="entry name" value="HHH_5"/>
    <property type="match status" value="1"/>
</dbReference>